<dbReference type="Gene3D" id="1.10.10.60">
    <property type="entry name" value="Homeodomain-like"/>
    <property type="match status" value="2"/>
</dbReference>
<keyword evidence="4" id="KW-0902">Two-component regulatory system</keyword>
<evidence type="ECO:0000256" key="3">
    <source>
        <dbReference type="ARBA" id="ARBA00022553"/>
    </source>
</evidence>
<dbReference type="SUPFAM" id="SSF46689">
    <property type="entry name" value="Homeodomain-like"/>
    <property type="match status" value="2"/>
</dbReference>
<reference evidence="11 12" key="1">
    <citation type="submission" date="2018-06" db="EMBL/GenBank/DDBJ databases">
        <title>Paenibacillus imtechensis sp. nov.</title>
        <authorList>
            <person name="Pinnaka A.K."/>
            <person name="Singh H."/>
            <person name="Kaur M."/>
        </authorList>
    </citation>
    <scope>NUCLEOTIDE SEQUENCE [LARGE SCALE GENOMIC DNA]</scope>
    <source>
        <strain evidence="11 12">SMB1</strain>
    </source>
</reference>
<dbReference type="Proteomes" id="UP000249522">
    <property type="component" value="Unassembled WGS sequence"/>
</dbReference>
<evidence type="ECO:0000256" key="1">
    <source>
        <dbReference type="ARBA" id="ARBA00004496"/>
    </source>
</evidence>
<dbReference type="PANTHER" id="PTHR42713">
    <property type="entry name" value="HISTIDINE KINASE-RELATED"/>
    <property type="match status" value="1"/>
</dbReference>
<dbReference type="InterPro" id="IPR051552">
    <property type="entry name" value="HptR"/>
</dbReference>
<dbReference type="GO" id="GO:0043565">
    <property type="term" value="F:sequence-specific DNA binding"/>
    <property type="evidence" value="ECO:0007669"/>
    <property type="project" value="InterPro"/>
</dbReference>
<dbReference type="InterPro" id="IPR009057">
    <property type="entry name" value="Homeodomain-like_sf"/>
</dbReference>
<feature type="domain" description="Response regulatory" evidence="10">
    <location>
        <begin position="3"/>
        <end position="121"/>
    </location>
</feature>
<dbReference type="Gene3D" id="3.40.50.2300">
    <property type="match status" value="1"/>
</dbReference>
<dbReference type="PROSITE" id="PS50110">
    <property type="entry name" value="RESPONSE_REGULATORY"/>
    <property type="match status" value="1"/>
</dbReference>
<dbReference type="PANTHER" id="PTHR42713:SF3">
    <property type="entry name" value="TRANSCRIPTIONAL REGULATORY PROTEIN HPTR"/>
    <property type="match status" value="1"/>
</dbReference>
<comment type="caution">
    <text evidence="11">The sequence shown here is derived from an EMBL/GenBank/DDBJ whole genome shotgun (WGS) entry which is preliminary data.</text>
</comment>
<dbReference type="InterPro" id="IPR018060">
    <property type="entry name" value="HTH_AraC"/>
</dbReference>
<dbReference type="InterPro" id="IPR041522">
    <property type="entry name" value="CdaR_GGDEF"/>
</dbReference>
<dbReference type="SMART" id="SM00342">
    <property type="entry name" value="HTH_ARAC"/>
    <property type="match status" value="1"/>
</dbReference>
<evidence type="ECO:0000256" key="6">
    <source>
        <dbReference type="ARBA" id="ARBA00023125"/>
    </source>
</evidence>
<dbReference type="InterPro" id="IPR001789">
    <property type="entry name" value="Sig_transdc_resp-reg_receiver"/>
</dbReference>
<evidence type="ECO:0000256" key="2">
    <source>
        <dbReference type="ARBA" id="ARBA00022490"/>
    </source>
</evidence>
<evidence type="ECO:0000256" key="7">
    <source>
        <dbReference type="ARBA" id="ARBA00023163"/>
    </source>
</evidence>
<evidence type="ECO:0000256" key="5">
    <source>
        <dbReference type="ARBA" id="ARBA00023015"/>
    </source>
</evidence>
<dbReference type="SMART" id="SM00448">
    <property type="entry name" value="REC"/>
    <property type="match status" value="1"/>
</dbReference>
<dbReference type="GO" id="GO:0000160">
    <property type="term" value="P:phosphorelay signal transduction system"/>
    <property type="evidence" value="ECO:0007669"/>
    <property type="project" value="UniProtKB-KW"/>
</dbReference>
<dbReference type="InterPro" id="IPR011006">
    <property type="entry name" value="CheY-like_superfamily"/>
</dbReference>
<keyword evidence="7" id="KW-0804">Transcription</keyword>
<dbReference type="GO" id="GO:0005737">
    <property type="term" value="C:cytoplasm"/>
    <property type="evidence" value="ECO:0007669"/>
    <property type="project" value="UniProtKB-SubCell"/>
</dbReference>
<dbReference type="Pfam" id="PF12833">
    <property type="entry name" value="HTH_18"/>
    <property type="match status" value="1"/>
</dbReference>
<dbReference type="CDD" id="cd17536">
    <property type="entry name" value="REC_YesN-like"/>
    <property type="match status" value="1"/>
</dbReference>
<name>A0A2W1L5D1_9BACL</name>
<keyword evidence="6 11" id="KW-0238">DNA-binding</keyword>
<evidence type="ECO:0000313" key="11">
    <source>
        <dbReference type="EMBL" id="PZD94486.1"/>
    </source>
</evidence>
<evidence type="ECO:0000256" key="8">
    <source>
        <dbReference type="PROSITE-ProRule" id="PRU00169"/>
    </source>
</evidence>
<evidence type="ECO:0000313" key="12">
    <source>
        <dbReference type="Proteomes" id="UP000249522"/>
    </source>
</evidence>
<keyword evidence="5" id="KW-0805">Transcription regulation</keyword>
<dbReference type="OrthoDB" id="342399at2"/>
<protein>
    <submittedName>
        <fullName evidence="11">DNA-binding response regulator</fullName>
    </submittedName>
</protein>
<dbReference type="EMBL" id="QKRB01000053">
    <property type="protein sequence ID" value="PZD94486.1"/>
    <property type="molecule type" value="Genomic_DNA"/>
</dbReference>
<dbReference type="Pfam" id="PF17853">
    <property type="entry name" value="GGDEF_2"/>
    <property type="match status" value="1"/>
</dbReference>
<sequence length="527" mass="59604">MYKVLLVDDEMFVRKGLLNLIDWEALGYEICGEADNGEEALALMDECQPDLVVTDIRMPVLDGLGLIAAVVNQRQWNPAFIIVSGYHDFKYAQQALRYGVNDYILKPIDEEELTATLRKLASVLGMRKLATLAGGSHVTASIMEALLHGSCQERDISQYAAAIGLPQESRFVYVLAELHPAVPDQAPEWSAKDVVCALQPLADRSDSRIPMYEQSPGMYGVLLDLRRLAAEQGDLSAMSVYQSLRWALSKVKDAAVTLYVGQTVNRLQDVKESYQSANEALSYEFAEDGRDIILIDDVRGTPLYYFDMAQELYASLLEQLEENDEKAYTASIDKLFAVFREQRFAPNAVTNAITRCVIGVINIIRKMDGDENELQSLPAMLDWQSRHVRLEGLRQLMTAFAAEAAGLILRLRGEQAKGGIEKIRKYIEANYRENLNLKSIASIFYMNPVYLGQLFRKTYGVYFNDFLLGLRVKEAKQLLRQTDLRMYEIAEKVGFANADYFVTQFEKLEHMTPTDYRNKLRGRTGKP</sequence>
<feature type="domain" description="HTH araC/xylS-type" evidence="9">
    <location>
        <begin position="421"/>
        <end position="519"/>
    </location>
</feature>
<dbReference type="PROSITE" id="PS01124">
    <property type="entry name" value="HTH_ARAC_FAMILY_2"/>
    <property type="match status" value="1"/>
</dbReference>
<gene>
    <name evidence="11" type="ORF">DNH61_19025</name>
</gene>
<dbReference type="Pfam" id="PF00072">
    <property type="entry name" value="Response_reg"/>
    <property type="match status" value="1"/>
</dbReference>
<keyword evidence="12" id="KW-1185">Reference proteome</keyword>
<dbReference type="GO" id="GO:0003700">
    <property type="term" value="F:DNA-binding transcription factor activity"/>
    <property type="evidence" value="ECO:0007669"/>
    <property type="project" value="InterPro"/>
</dbReference>
<evidence type="ECO:0000256" key="4">
    <source>
        <dbReference type="ARBA" id="ARBA00023012"/>
    </source>
</evidence>
<proteinExistence type="predicted"/>
<comment type="subcellular location">
    <subcellularLocation>
        <location evidence="1">Cytoplasm</location>
    </subcellularLocation>
</comment>
<keyword evidence="2" id="KW-0963">Cytoplasm</keyword>
<dbReference type="AlphaFoldDB" id="A0A2W1L5D1"/>
<organism evidence="11 12">
    <name type="scientific">Paenibacillus sambharensis</name>
    <dbReference type="NCBI Taxonomy" id="1803190"/>
    <lineage>
        <taxon>Bacteria</taxon>
        <taxon>Bacillati</taxon>
        <taxon>Bacillota</taxon>
        <taxon>Bacilli</taxon>
        <taxon>Bacillales</taxon>
        <taxon>Paenibacillaceae</taxon>
        <taxon>Paenibacillus</taxon>
    </lineage>
</organism>
<dbReference type="RefSeq" id="WP_111148308.1">
    <property type="nucleotide sequence ID" value="NZ_QKRB01000053.1"/>
</dbReference>
<feature type="modified residue" description="4-aspartylphosphate" evidence="8">
    <location>
        <position position="55"/>
    </location>
</feature>
<dbReference type="SUPFAM" id="SSF52172">
    <property type="entry name" value="CheY-like"/>
    <property type="match status" value="1"/>
</dbReference>
<accession>A0A2W1L5D1</accession>
<evidence type="ECO:0000259" key="10">
    <source>
        <dbReference type="PROSITE" id="PS50110"/>
    </source>
</evidence>
<keyword evidence="3 8" id="KW-0597">Phosphoprotein</keyword>
<evidence type="ECO:0000259" key="9">
    <source>
        <dbReference type="PROSITE" id="PS01124"/>
    </source>
</evidence>